<dbReference type="GO" id="GO:0016818">
    <property type="term" value="F:hydrolase activity, acting on acid anhydrides, in phosphorus-containing anhydrides"/>
    <property type="evidence" value="ECO:0007669"/>
    <property type="project" value="InterPro"/>
</dbReference>
<dbReference type="InterPro" id="IPR015797">
    <property type="entry name" value="NUDIX_hydrolase-like_dom_sf"/>
</dbReference>
<proteinExistence type="predicted"/>
<evidence type="ECO:0000256" key="5">
    <source>
        <dbReference type="ARBA" id="ARBA00022842"/>
    </source>
</evidence>
<evidence type="ECO:0000256" key="6">
    <source>
        <dbReference type="ARBA" id="ARBA00023211"/>
    </source>
</evidence>
<dbReference type="SUPFAM" id="SSF55811">
    <property type="entry name" value="Nudix"/>
    <property type="match status" value="1"/>
</dbReference>
<protein>
    <submittedName>
        <fullName evidence="8">NUDIX domain-containing protein</fullName>
    </submittedName>
</protein>
<evidence type="ECO:0000313" key="9">
    <source>
        <dbReference type="Proteomes" id="UP000663918"/>
    </source>
</evidence>
<dbReference type="AlphaFoldDB" id="A0A975GXQ6"/>
<evidence type="ECO:0000256" key="2">
    <source>
        <dbReference type="ARBA" id="ARBA00001946"/>
    </source>
</evidence>
<dbReference type="InterPro" id="IPR000086">
    <property type="entry name" value="NUDIX_hydrolase_dom"/>
</dbReference>
<reference evidence="8" key="1">
    <citation type="submission" date="2020-09" db="EMBL/GenBank/DDBJ databases">
        <title>Brevundimonas sp. LVF2 isolated from a puddle in Goettingen, Germany.</title>
        <authorList>
            <person name="Friedrich I."/>
            <person name="Klassen A."/>
            <person name="Hannes N."/>
            <person name="Schneider D."/>
            <person name="Hertel R."/>
            <person name="Daniel R."/>
        </authorList>
    </citation>
    <scope>NUCLEOTIDE SEQUENCE</scope>
    <source>
        <strain evidence="8">LVF2</strain>
    </source>
</reference>
<keyword evidence="5" id="KW-0460">Magnesium</keyword>
<evidence type="ECO:0000256" key="3">
    <source>
        <dbReference type="ARBA" id="ARBA00022723"/>
    </source>
</evidence>
<dbReference type="PANTHER" id="PTHR12318">
    <property type="entry name" value="TESTOSTERONE-REGULATED PROTEIN RP2"/>
    <property type="match status" value="1"/>
</dbReference>
<keyword evidence="4" id="KW-0378">Hydrolase</keyword>
<accession>A0A975GXQ6</accession>
<keyword evidence="9" id="KW-1185">Reference proteome</keyword>
<evidence type="ECO:0000256" key="4">
    <source>
        <dbReference type="ARBA" id="ARBA00022801"/>
    </source>
</evidence>
<gene>
    <name evidence="8" type="ORF">IFJ75_02260</name>
</gene>
<dbReference type="Proteomes" id="UP000663918">
    <property type="component" value="Chromosome"/>
</dbReference>
<dbReference type="CDD" id="cd18870">
    <property type="entry name" value="NUDIX_AcylCoAdiphos_Nudt19"/>
    <property type="match status" value="1"/>
</dbReference>
<dbReference type="PROSITE" id="PS51462">
    <property type="entry name" value="NUDIX"/>
    <property type="match status" value="1"/>
</dbReference>
<dbReference type="KEGG" id="bgoe:IFJ75_02260"/>
<dbReference type="EMBL" id="CP062222">
    <property type="protein sequence ID" value="QTC93158.1"/>
    <property type="molecule type" value="Genomic_DNA"/>
</dbReference>
<evidence type="ECO:0000259" key="7">
    <source>
        <dbReference type="PROSITE" id="PS51462"/>
    </source>
</evidence>
<sequence length="212" mass="22920">MRPKDAATLILFRDGATGPEVLMGRRAPGHVFMASKWVFPGGRVERGDFTAASTGDLAEAARLEAEVPARRARALALAAIRETFEETGMMLARPAPAASVAGGWREFRAVGALPDLSVLTYVARAITPPGRPRRFDARFFMAEASGLLTPEPTAGSGELDEIAWMPLSEARTLELPAITRMVLGEAAERRADPGRIPPFVRFVRGSHIITRD</sequence>
<organism evidence="8 9">
    <name type="scientific">Brevundimonas goettingensis</name>
    <dbReference type="NCBI Taxonomy" id="2774190"/>
    <lineage>
        <taxon>Bacteria</taxon>
        <taxon>Pseudomonadati</taxon>
        <taxon>Pseudomonadota</taxon>
        <taxon>Alphaproteobacteria</taxon>
        <taxon>Caulobacterales</taxon>
        <taxon>Caulobacteraceae</taxon>
        <taxon>Brevundimonas</taxon>
    </lineage>
</organism>
<feature type="domain" description="Nudix hydrolase" evidence="7">
    <location>
        <begin position="2"/>
        <end position="187"/>
    </location>
</feature>
<comment type="cofactor">
    <cofactor evidence="2">
        <name>Mg(2+)</name>
        <dbReference type="ChEBI" id="CHEBI:18420"/>
    </cofactor>
</comment>
<evidence type="ECO:0000256" key="1">
    <source>
        <dbReference type="ARBA" id="ARBA00001936"/>
    </source>
</evidence>
<keyword evidence="6" id="KW-0464">Manganese</keyword>
<dbReference type="Gene3D" id="3.90.79.10">
    <property type="entry name" value="Nucleoside Triphosphate Pyrophosphohydrolase"/>
    <property type="match status" value="1"/>
</dbReference>
<dbReference type="InterPro" id="IPR039121">
    <property type="entry name" value="NUDT19"/>
</dbReference>
<evidence type="ECO:0000313" key="8">
    <source>
        <dbReference type="EMBL" id="QTC93158.1"/>
    </source>
</evidence>
<dbReference type="PANTHER" id="PTHR12318:SF0">
    <property type="entry name" value="ACYL-COENZYME A DIPHOSPHATASE NUDT19"/>
    <property type="match status" value="1"/>
</dbReference>
<dbReference type="GO" id="GO:0046872">
    <property type="term" value="F:metal ion binding"/>
    <property type="evidence" value="ECO:0007669"/>
    <property type="project" value="UniProtKB-KW"/>
</dbReference>
<keyword evidence="3" id="KW-0479">Metal-binding</keyword>
<name>A0A975GXQ6_9CAUL</name>
<comment type="cofactor">
    <cofactor evidence="1">
        <name>Mn(2+)</name>
        <dbReference type="ChEBI" id="CHEBI:29035"/>
    </cofactor>
</comment>